<sequence>MKAPLFSLGFCLTSLITACSPSTGPNAWTPVTSGAPRTPIHQNEVLVIDEYPMGEYTNVGHFDGPDGRIVHVSMDDKELINYFTKEAAAMGGNTVVIREPRIRYRSGEGKSSRVDVIYVREEMGTHGAEDLGMDSLPIDEESLRIY</sequence>
<gene>
    <name evidence="1" type="ORF">Abiwalacus_05390</name>
</gene>
<dbReference type="RefSeq" id="WP_215437010.1">
    <property type="nucleotide sequence ID" value="NZ_AP025943.1"/>
</dbReference>
<evidence type="ECO:0000313" key="2">
    <source>
        <dbReference type="Proteomes" id="UP001062263"/>
    </source>
</evidence>
<dbReference type="PROSITE" id="PS51257">
    <property type="entry name" value="PROKAR_LIPOPROTEIN"/>
    <property type="match status" value="1"/>
</dbReference>
<protein>
    <submittedName>
        <fullName evidence="1">Uncharacterized protein</fullName>
    </submittedName>
</protein>
<dbReference type="EMBL" id="AP025943">
    <property type="protein sequence ID" value="BDL42965.1"/>
    <property type="molecule type" value="Genomic_DNA"/>
</dbReference>
<keyword evidence="2" id="KW-1185">Reference proteome</keyword>
<proteinExistence type="predicted"/>
<reference evidence="1" key="1">
    <citation type="submission" date="2022-06" db="EMBL/GenBank/DDBJ databases">
        <title>Akkermansia biwalacus sp. nov., an anaerobic mucin-degrading bacterium isolated from human intestine.</title>
        <authorList>
            <person name="Kobayashi Y."/>
            <person name="Inoue S."/>
            <person name="Kawahara T."/>
            <person name="Kohda N."/>
        </authorList>
    </citation>
    <scope>NUCLEOTIDE SEQUENCE</scope>
    <source>
        <strain evidence="1">WON2089</strain>
    </source>
</reference>
<dbReference type="Proteomes" id="UP001062263">
    <property type="component" value="Chromosome"/>
</dbReference>
<evidence type="ECO:0000313" key="1">
    <source>
        <dbReference type="EMBL" id="BDL42965.1"/>
    </source>
</evidence>
<accession>A0ABM7ZE63</accession>
<name>A0ABM7ZE63_9BACT</name>
<organism evidence="1 2">
    <name type="scientific">Akkermansia biwaensis</name>
    <dbReference type="NCBI Taxonomy" id="2946555"/>
    <lineage>
        <taxon>Bacteria</taxon>
        <taxon>Pseudomonadati</taxon>
        <taxon>Verrucomicrobiota</taxon>
        <taxon>Verrucomicrobiia</taxon>
        <taxon>Verrucomicrobiales</taxon>
        <taxon>Akkermansiaceae</taxon>
        <taxon>Akkermansia</taxon>
    </lineage>
</organism>